<feature type="compositionally biased region" description="Polar residues" evidence="1">
    <location>
        <begin position="509"/>
        <end position="521"/>
    </location>
</feature>
<gene>
    <name evidence="2" type="ORF">G9C98_008272</name>
</gene>
<feature type="region of interest" description="Disordered" evidence="1">
    <location>
        <begin position="413"/>
        <end position="438"/>
    </location>
</feature>
<evidence type="ECO:0000256" key="1">
    <source>
        <dbReference type="SAM" id="MobiDB-lite"/>
    </source>
</evidence>
<dbReference type="Proteomes" id="UP000729913">
    <property type="component" value="Unassembled WGS sequence"/>
</dbReference>
<feature type="region of interest" description="Disordered" evidence="1">
    <location>
        <begin position="190"/>
        <end position="214"/>
    </location>
</feature>
<organism evidence="2 3">
    <name type="scientific">Cotesia typhae</name>
    <dbReference type="NCBI Taxonomy" id="2053667"/>
    <lineage>
        <taxon>Eukaryota</taxon>
        <taxon>Metazoa</taxon>
        <taxon>Ecdysozoa</taxon>
        <taxon>Arthropoda</taxon>
        <taxon>Hexapoda</taxon>
        <taxon>Insecta</taxon>
        <taxon>Pterygota</taxon>
        <taxon>Neoptera</taxon>
        <taxon>Endopterygota</taxon>
        <taxon>Hymenoptera</taxon>
        <taxon>Apocrita</taxon>
        <taxon>Ichneumonoidea</taxon>
        <taxon>Braconidae</taxon>
        <taxon>Microgastrinae</taxon>
        <taxon>Cotesia</taxon>
    </lineage>
</organism>
<proteinExistence type="predicted"/>
<feature type="region of interest" description="Disordered" evidence="1">
    <location>
        <begin position="509"/>
        <end position="532"/>
    </location>
</feature>
<dbReference type="OrthoDB" id="10069833at2759"/>
<feature type="compositionally biased region" description="Basic and acidic residues" evidence="1">
    <location>
        <begin position="424"/>
        <end position="438"/>
    </location>
</feature>
<sequence length="1296" mass="150393">MVISLSSFSLQNNSPQIDVFTELDPLGTGLSKPYVDKKDFFQNLKNPPKKILKDLVGSSLNDIFPTSFHLSINSLDPIYSNNDKQHNLIECNNFADFEHFEASDDLSSKEFSLLEEKSSVQNQNVSGKLSLEECTNTRLLTNTDYKKFETEMCQSSKNVIQSLNQNECNSTEKQDFDIDVPVTSKVDRKSFSRELSNTNDSPASPLRSCSSEANSRLSSSSAELECVPEPPPRNGKCLFINPPPLPPKKQPDKIISQPPPIPLHIENHLQYDIIRCEKVETSVKKVELENMKLEEDHQYDDKVYSSLLRARELKETVNTDLFFSSKLRESIKSITPLNLSSILQNSNIGVDECTTKSVLNSTLSELASANLTELAASLNMTVSELTNLTLQQLTKCLANYSLREIHPRSYEEITIVPPSSSENNKSKHEEKKSSGEYKSHGLFLHDKYAVIREILENDRSQSENNQGLEKQVNDFENKQLNSHKNQNRDHESKLTLNTGVNDDSLFYQTPNDSNEQMNETSFLKKEKNQEDKNNVDILNNKNQSTKPKIKENIYKHINRPKCEEHIQEQNQSFISDHKENENEIINEVETTCPLMISNDKYAALREIISQVESINTEFDKKSDTCLQILDQSTTMNADEDLMNLFSTPQSPSLSVTKVSEKPSGLTENVVTRCQVFEKSNKELILKNVVESHNVGFDDVFHSFPESRQTIDKSENDENWAKFDINACQSGKLYDSHNSLEGNSPWSPEEREFQKLPRTITPRHYTESDNEWREDDENEESSEKFSSERFYSGKKPMLDAGCENIMFYDDAVGMIEKERYFRGRMNKKSYEGLWTKCGHRVKSESMPWYDEGKWEEEHRKCASRKIYFDDDNHRISHWKCCNSQALPWNGERSSYSGKDHILYDKNRRDRRLKLWKEDDRDRDRFSSQESMDYDEEERWPRHEFERRRREEDSRFWERYGALPESDYSTLHRKYNHHYFRDGGDHLQLDYSLGWEKEYHDRIENSRRHTIRKRYWPKRPNSANDDRNTDLLYQESNISYGISRSECSDNDSECYRLSCRPRSREQCWSNDQELDSWNVRTYPSEGPSMMNSTNYCKKTNRYKPPPKNVIKSRKSPFEDDFIQNNDYTRSSVLVIDRDTNIDLNVLDANKISSLKSKGEKLKKNKVSEQPSEFNDGSIDITGSDETTENNLNPNSKFTRKENCYDVKDSFVAMNRSNESHVHDTFPNGNSKNSVDASALKSIITENLFDTSCESTSTFSKQLKHGNNKTKEVFDIKKSESINIFVRENDPFDDDEFFN</sequence>
<evidence type="ECO:0000313" key="3">
    <source>
        <dbReference type="Proteomes" id="UP000729913"/>
    </source>
</evidence>
<feature type="region of interest" description="Disordered" evidence="1">
    <location>
        <begin position="1156"/>
        <end position="1185"/>
    </location>
</feature>
<reference evidence="2" key="1">
    <citation type="submission" date="2020-03" db="EMBL/GenBank/DDBJ databases">
        <authorList>
            <person name="Chebbi M.A."/>
            <person name="Drezen J.M."/>
        </authorList>
    </citation>
    <scope>NUCLEOTIDE SEQUENCE</scope>
    <source>
        <tissue evidence="2">Whole body</tissue>
    </source>
</reference>
<accession>A0A8J5QQC5</accession>
<feature type="compositionally biased region" description="Polar residues" evidence="1">
    <location>
        <begin position="193"/>
        <end position="202"/>
    </location>
</feature>
<comment type="caution">
    <text evidence="2">The sequence shown here is derived from an EMBL/GenBank/DDBJ whole genome shotgun (WGS) entry which is preliminary data.</text>
</comment>
<name>A0A8J5QQC5_9HYME</name>
<evidence type="ECO:0000313" key="2">
    <source>
        <dbReference type="EMBL" id="KAG8035546.1"/>
    </source>
</evidence>
<dbReference type="EMBL" id="JAAOIC020000056">
    <property type="protein sequence ID" value="KAG8035546.1"/>
    <property type="molecule type" value="Genomic_DNA"/>
</dbReference>
<protein>
    <submittedName>
        <fullName evidence="2">Uncharacterized protein</fullName>
    </submittedName>
</protein>
<feature type="region of interest" description="Disordered" evidence="1">
    <location>
        <begin position="737"/>
        <end position="785"/>
    </location>
</feature>
<feature type="compositionally biased region" description="Basic and acidic residues" evidence="1">
    <location>
        <begin position="522"/>
        <end position="532"/>
    </location>
</feature>
<keyword evidence="3" id="KW-1185">Reference proteome</keyword>
<reference evidence="2" key="2">
    <citation type="submission" date="2021-04" db="EMBL/GenBank/DDBJ databases">
        <title>Genome-wide patterns of bracovirus chromosomal integration into multiple host tissues during parasitism.</title>
        <authorList>
            <person name="Chebbi M.A.C."/>
        </authorList>
    </citation>
    <scope>NUCLEOTIDE SEQUENCE</scope>
    <source>
        <tissue evidence="2">Whole body</tissue>
    </source>
</reference>